<dbReference type="EMBL" id="KZ293481">
    <property type="protein sequence ID" value="PBK60930.1"/>
    <property type="molecule type" value="Genomic_DNA"/>
</dbReference>
<evidence type="ECO:0000313" key="2">
    <source>
        <dbReference type="Proteomes" id="UP000218334"/>
    </source>
</evidence>
<organism evidence="1 2">
    <name type="scientific">Armillaria solidipes</name>
    <dbReference type="NCBI Taxonomy" id="1076256"/>
    <lineage>
        <taxon>Eukaryota</taxon>
        <taxon>Fungi</taxon>
        <taxon>Dikarya</taxon>
        <taxon>Basidiomycota</taxon>
        <taxon>Agaricomycotina</taxon>
        <taxon>Agaricomycetes</taxon>
        <taxon>Agaricomycetidae</taxon>
        <taxon>Agaricales</taxon>
        <taxon>Marasmiineae</taxon>
        <taxon>Physalacriaceae</taxon>
        <taxon>Armillaria</taxon>
    </lineage>
</organism>
<dbReference type="AlphaFoldDB" id="A0A2H3ATN1"/>
<name>A0A2H3ATN1_9AGAR</name>
<reference evidence="2" key="1">
    <citation type="journal article" date="2017" name="Nat. Ecol. Evol.">
        <title>Genome expansion and lineage-specific genetic innovations in the forest pathogenic fungi Armillaria.</title>
        <authorList>
            <person name="Sipos G."/>
            <person name="Prasanna A.N."/>
            <person name="Walter M.C."/>
            <person name="O'Connor E."/>
            <person name="Balint B."/>
            <person name="Krizsan K."/>
            <person name="Kiss B."/>
            <person name="Hess J."/>
            <person name="Varga T."/>
            <person name="Slot J."/>
            <person name="Riley R."/>
            <person name="Boka B."/>
            <person name="Rigling D."/>
            <person name="Barry K."/>
            <person name="Lee J."/>
            <person name="Mihaltcheva S."/>
            <person name="LaButti K."/>
            <person name="Lipzen A."/>
            <person name="Waldron R."/>
            <person name="Moloney N.M."/>
            <person name="Sperisen C."/>
            <person name="Kredics L."/>
            <person name="Vagvoelgyi C."/>
            <person name="Patrignani A."/>
            <person name="Fitzpatrick D."/>
            <person name="Nagy I."/>
            <person name="Doyle S."/>
            <person name="Anderson J.B."/>
            <person name="Grigoriev I.V."/>
            <person name="Gueldener U."/>
            <person name="Muensterkoetter M."/>
            <person name="Nagy L.G."/>
        </authorList>
    </citation>
    <scope>NUCLEOTIDE SEQUENCE [LARGE SCALE GENOMIC DNA]</scope>
    <source>
        <strain evidence="2">28-4</strain>
    </source>
</reference>
<sequence>MTQWPPAHGYRWAQFRDAQCMSSSRHKHLLKRSYSSGPRKHKLGAMRPRERNGRIHTLEIKPFKFKDSFPKLDIWVRRTGDSHALSVMQSRINTALTLRKRRACLLKGRYYRKSGERKLILMDPRNLWSESPVTKVTIGGASRLSRPSTEITAKRVK</sequence>
<keyword evidence="2" id="KW-1185">Reference proteome</keyword>
<accession>A0A2H3ATN1</accession>
<gene>
    <name evidence="1" type="ORF">ARMSODRAFT_682743</name>
</gene>
<evidence type="ECO:0000313" key="1">
    <source>
        <dbReference type="EMBL" id="PBK60930.1"/>
    </source>
</evidence>
<protein>
    <submittedName>
        <fullName evidence="1">Uncharacterized protein</fullName>
    </submittedName>
</protein>
<dbReference type="Proteomes" id="UP000218334">
    <property type="component" value="Unassembled WGS sequence"/>
</dbReference>
<proteinExistence type="predicted"/>